<dbReference type="EMBL" id="SNRX01000004">
    <property type="protein sequence ID" value="KAA6303008.1"/>
    <property type="molecule type" value="Genomic_DNA"/>
</dbReference>
<keyword evidence="1" id="KW-0732">Signal</keyword>
<protein>
    <recommendedName>
        <fullName evidence="6">Cadherin-like beta sandwich domain-containing protein</fullName>
    </recommendedName>
</protein>
<organism evidence="4 5">
    <name type="scientific">Candidatus Ordinivivax streblomastigis</name>
    <dbReference type="NCBI Taxonomy" id="2540710"/>
    <lineage>
        <taxon>Bacteria</taxon>
        <taxon>Pseudomonadati</taxon>
        <taxon>Bacteroidota</taxon>
        <taxon>Bacteroidia</taxon>
        <taxon>Bacteroidales</taxon>
        <taxon>Candidatus Ordinivivax</taxon>
    </lineage>
</organism>
<gene>
    <name evidence="4" type="ORF">EZS26_000903</name>
</gene>
<reference evidence="4 5" key="1">
    <citation type="submission" date="2019-03" db="EMBL/GenBank/DDBJ databases">
        <title>Single cell metagenomics reveals metabolic interactions within the superorganism composed of flagellate Streblomastix strix and complex community of Bacteroidetes bacteria on its surface.</title>
        <authorList>
            <person name="Treitli S.C."/>
            <person name="Kolisko M."/>
            <person name="Husnik F."/>
            <person name="Keeling P."/>
            <person name="Hampl V."/>
        </authorList>
    </citation>
    <scope>NUCLEOTIDE SEQUENCE [LARGE SCALE GENOMIC DNA]</scope>
    <source>
        <strain evidence="4">St1</strain>
    </source>
</reference>
<feature type="signal peptide" evidence="1">
    <location>
        <begin position="1"/>
        <end position="21"/>
    </location>
</feature>
<dbReference type="SUPFAM" id="SSF51126">
    <property type="entry name" value="Pectin lyase-like"/>
    <property type="match status" value="1"/>
</dbReference>
<evidence type="ECO:0000259" key="3">
    <source>
        <dbReference type="Pfam" id="PF12733"/>
    </source>
</evidence>
<evidence type="ECO:0008006" key="6">
    <source>
        <dbReference type="Google" id="ProtNLM"/>
    </source>
</evidence>
<dbReference type="InterPro" id="IPR011493">
    <property type="entry name" value="GLUG"/>
</dbReference>
<evidence type="ECO:0000313" key="5">
    <source>
        <dbReference type="Proteomes" id="UP000324575"/>
    </source>
</evidence>
<dbReference type="Gene3D" id="2.160.20.110">
    <property type="match status" value="2"/>
</dbReference>
<evidence type="ECO:0000313" key="4">
    <source>
        <dbReference type="EMBL" id="KAA6303008.1"/>
    </source>
</evidence>
<feature type="chain" id="PRO_5024398183" description="Cadherin-like beta sandwich domain-containing protein" evidence="1">
    <location>
        <begin position="22"/>
        <end position="1013"/>
    </location>
</feature>
<evidence type="ECO:0000259" key="2">
    <source>
        <dbReference type="Pfam" id="PF07581"/>
    </source>
</evidence>
<feature type="domain" description="GLUG" evidence="2">
    <location>
        <begin position="565"/>
        <end position="590"/>
    </location>
</feature>
<proteinExistence type="predicted"/>
<dbReference type="InterPro" id="IPR025883">
    <property type="entry name" value="Cadherin-like_domain"/>
</dbReference>
<dbReference type="InterPro" id="IPR011050">
    <property type="entry name" value="Pectin_lyase_fold/virulence"/>
</dbReference>
<feature type="domain" description="Cadherin-like beta-sandwich-like" evidence="3">
    <location>
        <begin position="859"/>
        <end position="938"/>
    </location>
</feature>
<accession>A0A5M8P3Q0</accession>
<evidence type="ECO:0000256" key="1">
    <source>
        <dbReference type="SAM" id="SignalP"/>
    </source>
</evidence>
<sequence length="1013" mass="106948">MKHLFRLWAVLVIASCSSSLAWGQTHIIGRAGLEAINSDLNGEYILDNDIDLSGANWEPLGNFKGTLDGNGHIISNMTINKIQDGTAFFNTISGSAVVKNLGFENASVTNLTQSRTAIVAGFLEGGAVIENCYIANTTILGRWCIGSFVGRARSLTTGGTAAIRNCYSSATIFHSNEDNNGRGMTGGIIGNIYAGNKIIVENCYFSGTIQKVLRSSETNIAEGNIAGIIGWIGQDGGQAISGYIIQNNVNLAPYILSNHGKHRISSTRSNEGGNVGVNLPSPGPNYSLATTVLANYDGWENSDIITDGTETNKDGANIPDGDANAKTQAFYAGLGWDFGVSGIWTIDDGNSYPVFSWAKDTTSFVVTPPASSLSLTSEAPIDLKKYIFSGKGITLSFSTTSNKITLVDGVVSFADQPISAVEKVTVTVQEGELTPTYPLEISLVPEYLPIATPADLAQMREYPNAKFILTDDLDLSAIENFTPIANFAGTLDGAGHIISGLTPKTQTDGSAFIQNTSGNAVIRNLGFENATVVGRGRSAVVVGYTAGNTLIENCYVSNSTVLARWCAGSFVGRAEGATVIRNCYSGATVSSPQYLNNVNEENSGHLGGIAGDLRSSTATVENSYFSGVVQRLPSVYSVAEGQVAGIVGWNENVANIIRNNVNLAPYLLSNNGKYRISSVQSDGAGNEPSGPNYSLSSTVVSVPNGWENTSDIIATDNVQYGADKKHGENITAEQAKSQAFYAGLGWDFDDTWKMLDGGYPILKWQTGTIQTGILGSQSPYEITSDETLDLTGIHSSHGLTLTFEPTDDYLVVSEGIATVDKKVTVPSAESGLLVGPNNEAVAVNKTIAVTILPSSDNVLSALSVEEGEISPDFDSETLAYTVDVANNVTALTLNTTTQHRFAEVQVSGNALTVGENTVTITVTAEDESTKVYTITATRLNPTGIQSANAPVVSIIAEKGKIQAAFAGTASVKLYSVTGLLLDETTANGVYTHNAKQGVYILSVAGKSYKVIVK</sequence>
<comment type="caution">
    <text evidence="4">The sequence shown here is derived from an EMBL/GenBank/DDBJ whole genome shotgun (WGS) entry which is preliminary data.</text>
</comment>
<name>A0A5M8P3Q0_9BACT</name>
<dbReference type="Proteomes" id="UP000324575">
    <property type="component" value="Unassembled WGS sequence"/>
</dbReference>
<dbReference type="Pfam" id="PF12733">
    <property type="entry name" value="Cadherin-like"/>
    <property type="match status" value="1"/>
</dbReference>
<dbReference type="AlphaFoldDB" id="A0A5M8P3Q0"/>
<dbReference type="Pfam" id="PF07581">
    <property type="entry name" value="Glug"/>
    <property type="match status" value="1"/>
</dbReference>